<dbReference type="RefSeq" id="WP_007492985.1">
    <property type="nucleotide sequence ID" value="NZ_JH417807.1"/>
</dbReference>
<feature type="transmembrane region" description="Helical" evidence="1">
    <location>
        <begin position="118"/>
        <end position="148"/>
    </location>
</feature>
<sequence length="168" mass="19133">MKILEKLLDISFVISLVLLGKFNLESLELSKYQIVVTVFWATGILKFKNPNNNIKESVLDSIKDLIISISVIPLWYWISGRIENELFEPVTIVAHFTSLMVILYLTQKSAKLSGAIAYYTHAVIPIIAFICIRVGMPIELSVIIAVIVPEPINYCYYKKQRANRAQEK</sequence>
<dbReference type="AlphaFoldDB" id="G9YTP1"/>
<dbReference type="GeneID" id="63973870"/>
<evidence type="ECO:0000313" key="3">
    <source>
        <dbReference type="Proteomes" id="UP000004459"/>
    </source>
</evidence>
<organism evidence="2 3">
    <name type="scientific">Flavonifractor plautii ATCC 29863</name>
    <dbReference type="NCBI Taxonomy" id="411475"/>
    <lineage>
        <taxon>Bacteria</taxon>
        <taxon>Bacillati</taxon>
        <taxon>Bacillota</taxon>
        <taxon>Clostridia</taxon>
        <taxon>Eubacteriales</taxon>
        <taxon>Oscillospiraceae</taxon>
        <taxon>Flavonifractor</taxon>
    </lineage>
</organism>
<comment type="caution">
    <text evidence="2">The sequence shown here is derived from an EMBL/GenBank/DDBJ whole genome shotgun (WGS) entry which is preliminary data.</text>
</comment>
<name>G9YTP1_FLAPL</name>
<proteinExistence type="predicted"/>
<reference evidence="2 3" key="1">
    <citation type="submission" date="2011-08" db="EMBL/GenBank/DDBJ databases">
        <authorList>
            <person name="Weinstock G."/>
            <person name="Sodergren E."/>
            <person name="Clifton S."/>
            <person name="Fulton L."/>
            <person name="Fulton B."/>
            <person name="Courtney L."/>
            <person name="Fronick C."/>
            <person name="Harrison M."/>
            <person name="Strong C."/>
            <person name="Farmer C."/>
            <person name="Delahaunty K."/>
            <person name="Markovic C."/>
            <person name="Hall O."/>
            <person name="Minx P."/>
            <person name="Tomlinson C."/>
            <person name="Mitreva M."/>
            <person name="Hou S."/>
            <person name="Chen J."/>
            <person name="Wollam A."/>
            <person name="Pepin K.H."/>
            <person name="Johnson M."/>
            <person name="Bhonagiri V."/>
            <person name="Zhang X."/>
            <person name="Suruliraj S."/>
            <person name="Warren W."/>
            <person name="Chinwalla A."/>
            <person name="Mardis E.R."/>
            <person name="Wilson R.K."/>
        </authorList>
    </citation>
    <scope>NUCLEOTIDE SEQUENCE [LARGE SCALE GENOMIC DNA]</scope>
    <source>
        <strain evidence="2 3">ATCC 29863</strain>
    </source>
</reference>
<keyword evidence="1" id="KW-1133">Transmembrane helix</keyword>
<evidence type="ECO:0000256" key="1">
    <source>
        <dbReference type="SAM" id="Phobius"/>
    </source>
</evidence>
<keyword evidence="1" id="KW-0812">Transmembrane</keyword>
<protein>
    <submittedName>
        <fullName evidence="2">Uncharacterized protein</fullName>
    </submittedName>
</protein>
<evidence type="ECO:0000313" key="2">
    <source>
        <dbReference type="EMBL" id="EHM43824.1"/>
    </source>
</evidence>
<feature type="transmembrane region" description="Helical" evidence="1">
    <location>
        <begin position="90"/>
        <end position="106"/>
    </location>
</feature>
<accession>G9YTP1</accession>
<gene>
    <name evidence="2" type="ORF">HMPREF0372_02903</name>
</gene>
<dbReference type="EMBL" id="AGCK01000234">
    <property type="protein sequence ID" value="EHM43824.1"/>
    <property type="molecule type" value="Genomic_DNA"/>
</dbReference>
<dbReference type="Proteomes" id="UP000004459">
    <property type="component" value="Unassembled WGS sequence"/>
</dbReference>
<dbReference type="HOGENOM" id="CLU_1584039_0_0_9"/>
<keyword evidence="1" id="KW-0472">Membrane</keyword>